<dbReference type="RefSeq" id="WP_313792677.1">
    <property type="nucleotide sequence ID" value="NZ_CP102453.1"/>
</dbReference>
<keyword evidence="3" id="KW-1185">Reference proteome</keyword>
<evidence type="ECO:0000259" key="1">
    <source>
        <dbReference type="PROSITE" id="PS51733"/>
    </source>
</evidence>
<feature type="domain" description="BPL/LPL catalytic" evidence="1">
    <location>
        <begin position="49"/>
        <end position="231"/>
    </location>
</feature>
<evidence type="ECO:0000313" key="3">
    <source>
        <dbReference type="Proteomes" id="UP001315967"/>
    </source>
</evidence>
<dbReference type="InterPro" id="IPR045864">
    <property type="entry name" value="aa-tRNA-synth_II/BPL/LPL"/>
</dbReference>
<protein>
    <recommendedName>
        <fullName evidence="1">BPL/LPL catalytic domain-containing protein</fullName>
    </recommendedName>
</protein>
<reference evidence="2 3" key="1">
    <citation type="submission" date="2022-08" db="EMBL/GenBank/DDBJ databases">
        <title>Aerococcaceae sp. nov isolated from spoiled eye mask.</title>
        <authorList>
            <person name="Zhou G."/>
            <person name="Xie X.-B."/>
            <person name="Shi Q.-S."/>
            <person name="Wang Y.-S."/>
            <person name="Wen X."/>
            <person name="Peng H."/>
            <person name="Yang X.-J."/>
            <person name="Tao H.-B."/>
            <person name="Huang X.-M."/>
        </authorList>
    </citation>
    <scope>NUCLEOTIDE SEQUENCE [LARGE SCALE GENOMIC DNA]</scope>
    <source>
        <strain evidence="3">DM20194951</strain>
    </source>
</reference>
<gene>
    <name evidence="2" type="ORF">NRE15_09705</name>
</gene>
<dbReference type="PANTHER" id="PTHR43679:SF2">
    <property type="entry name" value="OCTANOYL-[GCVH]:PROTEIN N-OCTANOYLTRANSFERASE"/>
    <property type="match status" value="1"/>
</dbReference>
<dbReference type="PROSITE" id="PS51733">
    <property type="entry name" value="BPL_LPL_CATALYTIC"/>
    <property type="match status" value="1"/>
</dbReference>
<dbReference type="Gene3D" id="3.30.930.10">
    <property type="entry name" value="Bira Bifunctional Protein, Domain 2"/>
    <property type="match status" value="1"/>
</dbReference>
<dbReference type="InterPro" id="IPR004143">
    <property type="entry name" value="BPL_LPL_catalytic"/>
</dbReference>
<evidence type="ECO:0000313" key="2">
    <source>
        <dbReference type="EMBL" id="UUX33174.1"/>
    </source>
</evidence>
<proteinExistence type="predicted"/>
<dbReference type="SUPFAM" id="SSF55681">
    <property type="entry name" value="Class II aaRS and biotin synthetases"/>
    <property type="match status" value="1"/>
</dbReference>
<sequence>MTAFDYLENHHWYVFEEKDNPHQDIGNSALAYQDSFLRYIAYLNESATDKNFGILHFYPLKHEAVLLGAKDTRLPQLLQANQFLIDSGYAVLLRPHGGLAVVNDPGIINISLVTDMQKYPLDIDTAYEQMVRLIQLSLAQWDITVESYEIPDSYCPGRYDLVVSGQKIGGIAQRRFKTGVTTAAYISVNGDQIHRGQLLRDYYVIGQADASYPKVNPAVMTTVEAVVGEAVSVEAYRGYLLEVFKRFSTVEKGDFMAAELEAFYEKSFPKVFQRGLGVQP</sequence>
<dbReference type="Proteomes" id="UP001315967">
    <property type="component" value="Chromosome"/>
</dbReference>
<name>A0ABY5P363_9LACT</name>
<dbReference type="PANTHER" id="PTHR43679">
    <property type="entry name" value="OCTANOYLTRANSFERASE LIPM-RELATED"/>
    <property type="match status" value="1"/>
</dbReference>
<dbReference type="Pfam" id="PF21948">
    <property type="entry name" value="LplA-B_cat"/>
    <property type="match status" value="1"/>
</dbReference>
<accession>A0ABY5P363</accession>
<dbReference type="InterPro" id="IPR050664">
    <property type="entry name" value="Octanoyltrans_LipM/LipL"/>
</dbReference>
<organism evidence="2 3">
    <name type="scientific">Fundicoccus culcitae</name>
    <dbReference type="NCBI Taxonomy" id="2969821"/>
    <lineage>
        <taxon>Bacteria</taxon>
        <taxon>Bacillati</taxon>
        <taxon>Bacillota</taxon>
        <taxon>Bacilli</taxon>
        <taxon>Lactobacillales</taxon>
        <taxon>Aerococcaceae</taxon>
        <taxon>Fundicoccus</taxon>
    </lineage>
</organism>
<dbReference type="EMBL" id="CP102453">
    <property type="protein sequence ID" value="UUX33174.1"/>
    <property type="molecule type" value="Genomic_DNA"/>
</dbReference>